<gene>
    <name evidence="9" type="ORF">IE4872_PD01528</name>
</gene>
<dbReference type="EMBL" id="CP017105">
    <property type="protein sequence ID" value="APO72049.1"/>
    <property type="molecule type" value="Genomic_DNA"/>
</dbReference>
<evidence type="ECO:0000256" key="3">
    <source>
        <dbReference type="ARBA" id="ARBA00022832"/>
    </source>
</evidence>
<sequence>MSRTHPKALVTYASCAIGLLYADRLARRGYDLVLLANNPDRPIALARILQAETDVAVEVVAVDLSTDQGLQDVEARFVEEKGFDLVVNNLDLPSGKPLLEDRALNLDRLIGMNVKAYARLAAVAAHSMARRRQGAIINVASAIAFAPEVATGVYGASKSFLVALTRTMQAELTHQNLYVQLVLTGAVRTDVWPFPACVPEAIPGMMTAADLVNAAMVGFDRREAITIPSLVKTGRWASYERARKALLDDLMNSEPAPRYLRQR</sequence>
<keyword evidence="7" id="KW-0275">Fatty acid biosynthesis</keyword>
<protein>
    <submittedName>
        <fullName evidence="9">Short-chain dehydrogenase/reductase SDR family protein</fullName>
    </submittedName>
</protein>
<dbReference type="PANTHER" id="PTHR43086:SF2">
    <property type="entry name" value="HYDROXYSTEROID DEHYDROGENASE-LIKE PROTEIN 1"/>
    <property type="match status" value="1"/>
</dbReference>
<dbReference type="InterPro" id="IPR036291">
    <property type="entry name" value="NAD(P)-bd_dom_sf"/>
</dbReference>
<evidence type="ECO:0000256" key="6">
    <source>
        <dbReference type="ARBA" id="ARBA00023098"/>
    </source>
</evidence>
<organism evidence="9 10">
    <name type="scientific">Rhizobium gallicum</name>
    <dbReference type="NCBI Taxonomy" id="56730"/>
    <lineage>
        <taxon>Bacteria</taxon>
        <taxon>Pseudomonadati</taxon>
        <taxon>Pseudomonadota</taxon>
        <taxon>Alphaproteobacteria</taxon>
        <taxon>Hyphomicrobiales</taxon>
        <taxon>Rhizobiaceae</taxon>
        <taxon>Rhizobium/Agrobacterium group</taxon>
        <taxon>Rhizobium</taxon>
    </lineage>
</organism>
<dbReference type="Pfam" id="PF00106">
    <property type="entry name" value="adh_short"/>
    <property type="match status" value="1"/>
</dbReference>
<dbReference type="RefSeq" id="WP_074072271.1">
    <property type="nucleotide sequence ID" value="NZ_CP017105.1"/>
</dbReference>
<dbReference type="PANTHER" id="PTHR43086">
    <property type="entry name" value="VERY-LONG-CHAIN 3-OXOOACYL-COA REDUCTASE"/>
    <property type="match status" value="1"/>
</dbReference>
<keyword evidence="3" id="KW-0276">Fatty acid metabolism</keyword>
<comment type="similarity">
    <text evidence="8">Belongs to the short-chain dehydrogenases/reductases (SDR) family.</text>
</comment>
<evidence type="ECO:0000256" key="5">
    <source>
        <dbReference type="ARBA" id="ARBA00023002"/>
    </source>
</evidence>
<keyword evidence="6" id="KW-0443">Lipid metabolism</keyword>
<dbReference type="GO" id="GO:0016491">
    <property type="term" value="F:oxidoreductase activity"/>
    <property type="evidence" value="ECO:0007669"/>
    <property type="project" value="UniProtKB-KW"/>
</dbReference>
<name>A0A1L5NW10_9HYPH</name>
<dbReference type="PROSITE" id="PS00061">
    <property type="entry name" value="ADH_SHORT"/>
    <property type="match status" value="1"/>
</dbReference>
<evidence type="ECO:0000256" key="7">
    <source>
        <dbReference type="ARBA" id="ARBA00023160"/>
    </source>
</evidence>
<accession>A0A1L5NW10</accession>
<keyword evidence="2" id="KW-0444">Lipid biosynthesis</keyword>
<evidence type="ECO:0000256" key="8">
    <source>
        <dbReference type="RuleBase" id="RU000363"/>
    </source>
</evidence>
<evidence type="ECO:0000256" key="1">
    <source>
        <dbReference type="ARBA" id="ARBA00005194"/>
    </source>
</evidence>
<dbReference type="PRINTS" id="PR00080">
    <property type="entry name" value="SDRFAMILY"/>
</dbReference>
<evidence type="ECO:0000313" key="10">
    <source>
        <dbReference type="Proteomes" id="UP000184749"/>
    </source>
</evidence>
<dbReference type="Proteomes" id="UP000184749">
    <property type="component" value="Plasmid pRgalIE4872d"/>
</dbReference>
<dbReference type="CDD" id="cd05233">
    <property type="entry name" value="SDR_c"/>
    <property type="match status" value="1"/>
</dbReference>
<dbReference type="Gene3D" id="3.40.50.720">
    <property type="entry name" value="NAD(P)-binding Rossmann-like Domain"/>
    <property type="match status" value="1"/>
</dbReference>
<reference evidence="9 10" key="1">
    <citation type="submission" date="2016-09" db="EMBL/GenBank/DDBJ databases">
        <title>The complete genome sequences of Rhizobium gallicum, symbiovars gallicum and phaseoli, symbionts associated to common bean (Phaseolus vulgaris).</title>
        <authorList>
            <person name="Bustos P."/>
            <person name="Santamaria R.I."/>
            <person name="Perez-Carrascal O.M."/>
            <person name="Juarez S."/>
            <person name="Lozano L."/>
            <person name="Martinez-Flores I."/>
            <person name="Martinez-Romero E."/>
            <person name="Cevallos M."/>
            <person name="Romero D."/>
            <person name="Davila G."/>
            <person name="Gonzalez V."/>
        </authorList>
    </citation>
    <scope>NUCLEOTIDE SEQUENCE [LARGE SCALE GENOMIC DNA]</scope>
    <source>
        <strain evidence="9 10">IE4872</strain>
        <plasmid evidence="10">prgalie4872d</plasmid>
    </source>
</reference>
<dbReference type="InterPro" id="IPR020904">
    <property type="entry name" value="Sc_DH/Rdtase_CS"/>
</dbReference>
<keyword evidence="5" id="KW-0560">Oxidoreductase</keyword>
<evidence type="ECO:0000313" key="9">
    <source>
        <dbReference type="EMBL" id="APO72049.1"/>
    </source>
</evidence>
<evidence type="ECO:0000256" key="4">
    <source>
        <dbReference type="ARBA" id="ARBA00022857"/>
    </source>
</evidence>
<dbReference type="AlphaFoldDB" id="A0A1L5NW10"/>
<keyword evidence="9" id="KW-0614">Plasmid</keyword>
<dbReference type="SUPFAM" id="SSF51735">
    <property type="entry name" value="NAD(P)-binding Rossmann-fold domains"/>
    <property type="match status" value="1"/>
</dbReference>
<dbReference type="InterPro" id="IPR002347">
    <property type="entry name" value="SDR_fam"/>
</dbReference>
<comment type="pathway">
    <text evidence="1">Lipid metabolism; fatty acid biosynthesis.</text>
</comment>
<proteinExistence type="inferred from homology"/>
<dbReference type="PRINTS" id="PR00081">
    <property type="entry name" value="GDHRDH"/>
</dbReference>
<dbReference type="GO" id="GO:0030497">
    <property type="term" value="P:fatty acid elongation"/>
    <property type="evidence" value="ECO:0007669"/>
    <property type="project" value="TreeGrafter"/>
</dbReference>
<evidence type="ECO:0000256" key="2">
    <source>
        <dbReference type="ARBA" id="ARBA00022516"/>
    </source>
</evidence>
<keyword evidence="4" id="KW-0521">NADP</keyword>
<geneLocation type="plasmid" evidence="10">
    <name>prgalie4872d</name>
</geneLocation>